<accession>A8RAR6</accession>
<evidence type="ECO:0008006" key="5">
    <source>
        <dbReference type="Google" id="ProtNLM"/>
    </source>
</evidence>
<keyword evidence="2" id="KW-0812">Transmembrane</keyword>
<dbReference type="NCBIfam" id="TIGR02893">
    <property type="entry name" value="spore_yabQ"/>
    <property type="match status" value="1"/>
</dbReference>
<dbReference type="STRING" id="428127.EUBDOL_00890"/>
<reference evidence="3 4" key="1">
    <citation type="submission" date="2007-09" db="EMBL/GenBank/DDBJ databases">
        <title>Draft genome sequence of Eubacterium dolichum (DSM 3991).</title>
        <authorList>
            <person name="Sudarsanam P."/>
            <person name="Ley R."/>
            <person name="Guruge J."/>
            <person name="Turnbaugh P.J."/>
            <person name="Mahowald M."/>
            <person name="Liep D."/>
            <person name="Gordon J."/>
        </authorList>
    </citation>
    <scope>NUCLEOTIDE SEQUENCE [LARGE SCALE GENOMIC DNA]</scope>
    <source>
        <strain evidence="3 4">DSM 3991</strain>
    </source>
</reference>
<dbReference type="Pfam" id="PF09578">
    <property type="entry name" value="Spore_YabQ"/>
    <property type="match status" value="1"/>
</dbReference>
<evidence type="ECO:0000256" key="1">
    <source>
        <dbReference type="SAM" id="MobiDB-lite"/>
    </source>
</evidence>
<comment type="caution">
    <text evidence="3">The sequence shown here is derived from an EMBL/GenBank/DDBJ whole genome shotgun (WGS) entry which is preliminary data.</text>
</comment>
<dbReference type="HOGENOM" id="CLU_1719597_0_0_9"/>
<gene>
    <name evidence="3" type="ORF">EUBDOL_00890</name>
</gene>
<sequence>MMLLPIQIQAILYHLLMGWVYGLGFSFILTLNRHFRIRFFKGIMEILYHILFTLLMYYGLFCINGGITNIYLIAFFLLGMILYYRYYLAVFLSFFQKIIAIFRWIRKKFKVVKYKILGIIKVLIRRVNRRKGYDKKRKRTKAKRKQKEKTSD</sequence>
<name>A8RAR6_9FIRM</name>
<evidence type="ECO:0000256" key="2">
    <source>
        <dbReference type="SAM" id="Phobius"/>
    </source>
</evidence>
<reference evidence="3 4" key="2">
    <citation type="submission" date="2007-09" db="EMBL/GenBank/DDBJ databases">
        <authorList>
            <person name="Fulton L."/>
            <person name="Clifton S."/>
            <person name="Fulton B."/>
            <person name="Xu J."/>
            <person name="Minx P."/>
            <person name="Pepin K.H."/>
            <person name="Johnson M."/>
            <person name="Thiruvilangam P."/>
            <person name="Bhonagiri V."/>
            <person name="Nash W.E."/>
            <person name="Mardis E.R."/>
            <person name="Wilson R.K."/>
        </authorList>
    </citation>
    <scope>NUCLEOTIDE SEQUENCE [LARGE SCALE GENOMIC DNA]</scope>
    <source>
        <strain evidence="3 4">DSM 3991</strain>
    </source>
</reference>
<proteinExistence type="predicted"/>
<dbReference type="InterPro" id="IPR019074">
    <property type="entry name" value="YabQ"/>
</dbReference>
<protein>
    <recommendedName>
        <fullName evidence="5">Spore cortex biosynthesis protein YabQ</fullName>
    </recommendedName>
</protein>
<evidence type="ECO:0000313" key="4">
    <source>
        <dbReference type="Proteomes" id="UP000004090"/>
    </source>
</evidence>
<organism evidence="3 4">
    <name type="scientific">Amedibacillus dolichus DSM 3991</name>
    <dbReference type="NCBI Taxonomy" id="428127"/>
    <lineage>
        <taxon>Bacteria</taxon>
        <taxon>Bacillati</taxon>
        <taxon>Bacillota</taxon>
        <taxon>Erysipelotrichia</taxon>
        <taxon>Erysipelotrichales</taxon>
        <taxon>Erysipelotrichaceae</taxon>
        <taxon>Amedibacillus</taxon>
    </lineage>
</organism>
<feature type="transmembrane region" description="Helical" evidence="2">
    <location>
        <begin position="84"/>
        <end position="105"/>
    </location>
</feature>
<dbReference type="Proteomes" id="UP000004090">
    <property type="component" value="Unassembled WGS sequence"/>
</dbReference>
<feature type="transmembrane region" description="Helical" evidence="2">
    <location>
        <begin position="6"/>
        <end position="29"/>
    </location>
</feature>
<feature type="transmembrane region" description="Helical" evidence="2">
    <location>
        <begin position="50"/>
        <end position="78"/>
    </location>
</feature>
<feature type="region of interest" description="Disordered" evidence="1">
    <location>
        <begin position="133"/>
        <end position="152"/>
    </location>
</feature>
<dbReference type="EMBL" id="ABAW02000018">
    <property type="protein sequence ID" value="EDP11711.1"/>
    <property type="molecule type" value="Genomic_DNA"/>
</dbReference>
<keyword evidence="2" id="KW-0472">Membrane</keyword>
<evidence type="ECO:0000313" key="3">
    <source>
        <dbReference type="EMBL" id="EDP11711.1"/>
    </source>
</evidence>
<keyword evidence="2" id="KW-1133">Transmembrane helix</keyword>
<dbReference type="AlphaFoldDB" id="A8RAR6"/>
<dbReference type="eggNOG" id="ENOG50334HJ">
    <property type="taxonomic scope" value="Bacteria"/>
</dbReference>